<keyword evidence="18" id="KW-0732">Signal</keyword>
<dbReference type="GO" id="GO:0004096">
    <property type="term" value="F:catalase activity"/>
    <property type="evidence" value="ECO:0007669"/>
    <property type="project" value="UniProtKB-UniRule"/>
</dbReference>
<evidence type="ECO:0000256" key="9">
    <source>
        <dbReference type="ARBA" id="ARBA00023004"/>
    </source>
</evidence>
<dbReference type="Gene3D" id="2.40.180.10">
    <property type="entry name" value="Catalase core domain"/>
    <property type="match status" value="1"/>
</dbReference>
<feature type="active site" evidence="13">
    <location>
        <position position="176"/>
    </location>
</feature>
<protein>
    <recommendedName>
        <fullName evidence="4 12">Catalase</fullName>
        <ecNumber evidence="4 12">1.11.1.6</ecNumber>
    </recommendedName>
</protein>
<evidence type="ECO:0000256" key="11">
    <source>
        <dbReference type="ARBA" id="ARBA00049254"/>
    </source>
</evidence>
<feature type="compositionally biased region" description="Basic and acidic residues" evidence="17">
    <location>
        <begin position="717"/>
        <end position="731"/>
    </location>
</feature>
<keyword evidence="10 12" id="KW-0376">Hydrogen peroxide</keyword>
<comment type="function">
    <text evidence="16">Catalyzes the degradation of hydrogen peroxide (H(2)O(2)) generated by peroxisomal oxidases to water and oxygen, thereby protecting cells from the toxic effects of hydrogen peroxide.</text>
</comment>
<dbReference type="PROSITE" id="PS00437">
    <property type="entry name" value="CATALASE_1"/>
    <property type="match status" value="1"/>
</dbReference>
<dbReference type="GO" id="GO:0046872">
    <property type="term" value="F:metal ion binding"/>
    <property type="evidence" value="ECO:0007669"/>
    <property type="project" value="UniProtKB-KW"/>
</dbReference>
<accession>A0AAJ0GLP5</accession>
<dbReference type="SUPFAM" id="SSF56634">
    <property type="entry name" value="Heme-dependent catalase-like"/>
    <property type="match status" value="1"/>
</dbReference>
<evidence type="ECO:0000256" key="15">
    <source>
        <dbReference type="RuleBase" id="RU000498"/>
    </source>
</evidence>
<dbReference type="Gene3D" id="3.40.50.880">
    <property type="match status" value="1"/>
</dbReference>
<evidence type="ECO:0000256" key="8">
    <source>
        <dbReference type="ARBA" id="ARBA00023002"/>
    </source>
</evidence>
<evidence type="ECO:0000256" key="12">
    <source>
        <dbReference type="PIRNR" id="PIRNR038927"/>
    </source>
</evidence>
<evidence type="ECO:0000256" key="5">
    <source>
        <dbReference type="ARBA" id="ARBA00022559"/>
    </source>
</evidence>
<sequence>MHSSLASLLAWGSLFGLSQAACPFADPAAALRQKRDDSQASDFLAKYKVDDSSGYMTSDVGGPIEEQFSLKAGTRGSTLLEDFIFRQKIQHFDHERVPERAVHARGAGAHGTFTSYGDWSNLTAASFLSAAGKETPVFIRFSTVAGSRGSADSARDVHGFATRFYTDEGNFDIVGNNIPVFFIQDAIRFPDLIHAVKPSPDNEIPQAATAHDSAWDFFSSQPSTMHTLFWAMAGYGIPRSYRHMDGFGIHTFRFVKEDGSSKLIKWHLKTLQGKASLVWEEAQVLAGKNADFHRQDLWDAIESGNGPSWELAVQVVDEDKALAFGFDLLDPTKIIPEELAPLTKLGVIKLDRNPTNYFAETEQIMFQPGHIVRGIDFSEDPLLQGRLFSYLDTQLNRNGGPNFEQLPINMPRVPIHNNNRDGAGQGFIHTNKYPYTPNSLNKGFPMQADQANGRGFFTAPGRTASGNLVRALSSTFDDHWSQPRLFYNSLTPVEQQFLINAIRFETSHLTSATVKQNVLAQLNRVSHDVAVRVAQALGMAAPAPDETYYHNNVTTGISIFNGTLPTIKTLRVGVLASTRSNATLGQAAQLKQRLTADGVVVTVVAEALVGGVDQTYSAADATGLDGVVVVDGAEGLFGSDEAAASPLFPAGRPGQILIDAYRWGKPVGALGKAEKALKSVGVPTGTAGVYSEKAVEELVKALEAGLATFRFTDRFPMDKERQSRGRPHDGPPDAANELVQFL</sequence>
<dbReference type="PRINTS" id="PR00067">
    <property type="entry name" value="CATALASE"/>
</dbReference>
<evidence type="ECO:0000256" key="3">
    <source>
        <dbReference type="ARBA" id="ARBA00005329"/>
    </source>
</evidence>
<dbReference type="Proteomes" id="UP001273166">
    <property type="component" value="Unassembled WGS sequence"/>
</dbReference>
<comment type="function">
    <text evidence="2 12">Occurs in almost all aerobically respiring organisms and serves to protect cells from the toxic effects of hydrogen peroxide.</text>
</comment>
<comment type="cofactor">
    <cofactor evidence="1 12 14">
        <name>heme</name>
        <dbReference type="ChEBI" id="CHEBI:30413"/>
    </cofactor>
</comment>
<feature type="signal peptide" evidence="18">
    <location>
        <begin position="1"/>
        <end position="20"/>
    </location>
</feature>
<dbReference type="PROSITE" id="PS00438">
    <property type="entry name" value="CATALASE_2"/>
    <property type="match status" value="1"/>
</dbReference>
<comment type="caution">
    <text evidence="20">The sequence shown here is derived from an EMBL/GenBank/DDBJ whole genome shotgun (WGS) entry which is preliminary data.</text>
</comment>
<feature type="chain" id="PRO_5042606314" description="Catalase" evidence="18">
    <location>
        <begin position="21"/>
        <end position="742"/>
    </location>
</feature>
<dbReference type="GO" id="GO:0042744">
    <property type="term" value="P:hydrogen peroxide catabolic process"/>
    <property type="evidence" value="ECO:0007669"/>
    <property type="project" value="UniProtKB-UniRule"/>
</dbReference>
<dbReference type="EC" id="1.11.1.6" evidence="4 12"/>
<dbReference type="FunFam" id="2.40.180.10:FF:000003">
    <property type="entry name" value="Catalase"/>
    <property type="match status" value="1"/>
</dbReference>
<evidence type="ECO:0000256" key="10">
    <source>
        <dbReference type="ARBA" id="ARBA00023324"/>
    </source>
</evidence>
<dbReference type="GeneID" id="87886935"/>
<dbReference type="AlphaFoldDB" id="A0AAJ0GLP5"/>
<dbReference type="SMART" id="SM01060">
    <property type="entry name" value="Catalase"/>
    <property type="match status" value="1"/>
</dbReference>
<evidence type="ECO:0000256" key="14">
    <source>
        <dbReference type="PIRSR" id="PIRSR038927-2"/>
    </source>
</evidence>
<evidence type="ECO:0000256" key="18">
    <source>
        <dbReference type="SAM" id="SignalP"/>
    </source>
</evidence>
<evidence type="ECO:0000313" key="20">
    <source>
        <dbReference type="EMBL" id="KAK3302212.1"/>
    </source>
</evidence>
<evidence type="ECO:0000256" key="2">
    <source>
        <dbReference type="ARBA" id="ARBA00003918"/>
    </source>
</evidence>
<evidence type="ECO:0000256" key="1">
    <source>
        <dbReference type="ARBA" id="ARBA00001971"/>
    </source>
</evidence>
<dbReference type="Gene3D" id="1.20.1370.20">
    <property type="match status" value="1"/>
</dbReference>
<evidence type="ECO:0000256" key="17">
    <source>
        <dbReference type="SAM" id="MobiDB-lite"/>
    </source>
</evidence>
<dbReference type="InterPro" id="IPR010582">
    <property type="entry name" value="Catalase_immune_responsive"/>
</dbReference>
<dbReference type="PIRSF" id="PIRSF038927">
    <property type="entry name" value="Catalase_clade2"/>
    <property type="match status" value="1"/>
</dbReference>
<evidence type="ECO:0000259" key="19">
    <source>
        <dbReference type="SMART" id="SM01060"/>
    </source>
</evidence>
<evidence type="ECO:0000256" key="4">
    <source>
        <dbReference type="ARBA" id="ARBA00012314"/>
    </source>
</evidence>
<dbReference type="PANTHER" id="PTHR42821:SF3">
    <property type="entry name" value="CATALASE B"/>
    <property type="match status" value="1"/>
</dbReference>
<reference evidence="20" key="1">
    <citation type="journal article" date="2023" name="Mol. Phylogenet. Evol.">
        <title>Genome-scale phylogeny and comparative genomics of the fungal order Sordariales.</title>
        <authorList>
            <person name="Hensen N."/>
            <person name="Bonometti L."/>
            <person name="Westerberg I."/>
            <person name="Brannstrom I.O."/>
            <person name="Guillou S."/>
            <person name="Cros-Aarteil S."/>
            <person name="Calhoun S."/>
            <person name="Haridas S."/>
            <person name="Kuo A."/>
            <person name="Mondo S."/>
            <person name="Pangilinan J."/>
            <person name="Riley R."/>
            <person name="LaButti K."/>
            <person name="Andreopoulos B."/>
            <person name="Lipzen A."/>
            <person name="Chen C."/>
            <person name="Yan M."/>
            <person name="Daum C."/>
            <person name="Ng V."/>
            <person name="Clum A."/>
            <person name="Steindorff A."/>
            <person name="Ohm R.A."/>
            <person name="Martin F."/>
            <person name="Silar P."/>
            <person name="Natvig D.O."/>
            <person name="Lalanne C."/>
            <person name="Gautier V."/>
            <person name="Ament-Velasquez S.L."/>
            <person name="Kruys A."/>
            <person name="Hutchinson M.I."/>
            <person name="Powell A.J."/>
            <person name="Barry K."/>
            <person name="Miller A.N."/>
            <person name="Grigoriev I.V."/>
            <person name="Debuchy R."/>
            <person name="Gladieux P."/>
            <person name="Hiltunen Thoren M."/>
            <person name="Johannesson H."/>
        </authorList>
    </citation>
    <scope>NUCLEOTIDE SEQUENCE</scope>
    <source>
        <strain evidence="20">CBS 333.67</strain>
    </source>
</reference>
<dbReference type="FunFam" id="1.20.1370.20:FF:000001">
    <property type="entry name" value="Catalase HPII"/>
    <property type="match status" value="1"/>
</dbReference>
<feature type="active site" evidence="13">
    <location>
        <position position="103"/>
    </location>
</feature>
<dbReference type="GO" id="GO:0020037">
    <property type="term" value="F:heme binding"/>
    <property type="evidence" value="ECO:0007669"/>
    <property type="project" value="UniProtKB-UniRule"/>
</dbReference>
<dbReference type="InterPro" id="IPR018028">
    <property type="entry name" value="Catalase"/>
</dbReference>
<dbReference type="EMBL" id="JAUDZG010000007">
    <property type="protein sequence ID" value="KAK3302212.1"/>
    <property type="molecule type" value="Genomic_DNA"/>
</dbReference>
<dbReference type="InterPro" id="IPR041399">
    <property type="entry name" value="Catalase_large_C"/>
</dbReference>
<evidence type="ECO:0000256" key="13">
    <source>
        <dbReference type="PIRSR" id="PIRSR038927-1"/>
    </source>
</evidence>
<keyword evidence="8 12" id="KW-0560">Oxidoreductase</keyword>
<dbReference type="InterPro" id="IPR002226">
    <property type="entry name" value="Catalase_haem_BS"/>
</dbReference>
<keyword evidence="5 12" id="KW-0575">Peroxidase</keyword>
<dbReference type="CDD" id="cd03132">
    <property type="entry name" value="GATase1_catalase"/>
    <property type="match status" value="1"/>
</dbReference>
<feature type="region of interest" description="Disordered" evidence="17">
    <location>
        <begin position="717"/>
        <end position="736"/>
    </location>
</feature>
<keyword evidence="6 12" id="KW-0349">Heme</keyword>
<dbReference type="InterPro" id="IPR020835">
    <property type="entry name" value="Catalase_sf"/>
</dbReference>
<gene>
    <name evidence="20" type="ORF">B0T15DRAFT_514265</name>
</gene>
<evidence type="ECO:0000256" key="16">
    <source>
        <dbReference type="RuleBase" id="RU004142"/>
    </source>
</evidence>
<dbReference type="InterPro" id="IPR024708">
    <property type="entry name" value="Catalase_AS"/>
</dbReference>
<comment type="catalytic activity">
    <reaction evidence="11 12 15">
        <text>2 H2O2 = O2 + 2 H2O</text>
        <dbReference type="Rhea" id="RHEA:20309"/>
        <dbReference type="ChEBI" id="CHEBI:15377"/>
        <dbReference type="ChEBI" id="CHEBI:15379"/>
        <dbReference type="ChEBI" id="CHEBI:16240"/>
        <dbReference type="EC" id="1.11.1.6"/>
    </reaction>
</comment>
<evidence type="ECO:0000313" key="21">
    <source>
        <dbReference type="Proteomes" id="UP001273166"/>
    </source>
</evidence>
<proteinExistence type="inferred from homology"/>
<dbReference type="Pfam" id="PF00199">
    <property type="entry name" value="Catalase"/>
    <property type="match status" value="1"/>
</dbReference>
<dbReference type="Pfam" id="PF06628">
    <property type="entry name" value="Catalase-rel"/>
    <property type="match status" value="1"/>
</dbReference>
<dbReference type="InterPro" id="IPR011614">
    <property type="entry name" value="Catalase_core"/>
</dbReference>
<dbReference type="InterPro" id="IPR024712">
    <property type="entry name" value="Catalase_clade2"/>
</dbReference>
<evidence type="ECO:0000256" key="7">
    <source>
        <dbReference type="ARBA" id="ARBA00022723"/>
    </source>
</evidence>
<dbReference type="GO" id="GO:0006979">
    <property type="term" value="P:response to oxidative stress"/>
    <property type="evidence" value="ECO:0007669"/>
    <property type="project" value="InterPro"/>
</dbReference>
<dbReference type="PROSITE" id="PS51402">
    <property type="entry name" value="CATALASE_3"/>
    <property type="match status" value="1"/>
</dbReference>
<keyword evidence="7 12" id="KW-0479">Metal-binding</keyword>
<dbReference type="Pfam" id="PF18011">
    <property type="entry name" value="Catalase_C"/>
    <property type="match status" value="1"/>
</dbReference>
<name>A0AAJ0GLP5_9PEZI</name>
<feature type="binding site" description="axial binding residue" evidence="14">
    <location>
        <position position="390"/>
    </location>
    <ligand>
        <name>heme</name>
        <dbReference type="ChEBI" id="CHEBI:30413"/>
    </ligand>
    <ligandPart>
        <name>Fe</name>
        <dbReference type="ChEBI" id="CHEBI:18248"/>
    </ligandPart>
</feature>
<feature type="domain" description="Catalase core" evidence="19">
    <location>
        <begin position="57"/>
        <end position="444"/>
    </location>
</feature>
<dbReference type="PANTHER" id="PTHR42821">
    <property type="entry name" value="CATALASE"/>
    <property type="match status" value="1"/>
</dbReference>
<keyword evidence="21" id="KW-1185">Reference proteome</keyword>
<dbReference type="RefSeq" id="XP_062717992.1">
    <property type="nucleotide sequence ID" value="XM_062868106.1"/>
</dbReference>
<dbReference type="GO" id="GO:0005829">
    <property type="term" value="C:cytosol"/>
    <property type="evidence" value="ECO:0007669"/>
    <property type="project" value="TreeGrafter"/>
</dbReference>
<dbReference type="InterPro" id="IPR029062">
    <property type="entry name" value="Class_I_gatase-like"/>
</dbReference>
<organism evidence="20 21">
    <name type="scientific">Chaetomium strumarium</name>
    <dbReference type="NCBI Taxonomy" id="1170767"/>
    <lineage>
        <taxon>Eukaryota</taxon>
        <taxon>Fungi</taxon>
        <taxon>Dikarya</taxon>
        <taxon>Ascomycota</taxon>
        <taxon>Pezizomycotina</taxon>
        <taxon>Sordariomycetes</taxon>
        <taxon>Sordariomycetidae</taxon>
        <taxon>Sordariales</taxon>
        <taxon>Chaetomiaceae</taxon>
        <taxon>Chaetomium</taxon>
    </lineage>
</organism>
<comment type="similarity">
    <text evidence="3 12 15">Belongs to the catalase family.</text>
</comment>
<dbReference type="InterPro" id="IPR043156">
    <property type="entry name" value="Catalase_clade2_helical"/>
</dbReference>
<reference evidence="20" key="2">
    <citation type="submission" date="2023-06" db="EMBL/GenBank/DDBJ databases">
        <authorList>
            <consortium name="Lawrence Berkeley National Laboratory"/>
            <person name="Mondo S.J."/>
            <person name="Hensen N."/>
            <person name="Bonometti L."/>
            <person name="Westerberg I."/>
            <person name="Brannstrom I.O."/>
            <person name="Guillou S."/>
            <person name="Cros-Aarteil S."/>
            <person name="Calhoun S."/>
            <person name="Haridas S."/>
            <person name="Kuo A."/>
            <person name="Pangilinan J."/>
            <person name="Riley R."/>
            <person name="Labutti K."/>
            <person name="Andreopoulos B."/>
            <person name="Lipzen A."/>
            <person name="Chen C."/>
            <person name="Yanf M."/>
            <person name="Daum C."/>
            <person name="Ng V."/>
            <person name="Clum A."/>
            <person name="Steindorff A."/>
            <person name="Ohm R."/>
            <person name="Martin F."/>
            <person name="Silar P."/>
            <person name="Natvig D."/>
            <person name="Lalanne C."/>
            <person name="Gautier V."/>
            <person name="Ament-Velasquez S.L."/>
            <person name="Kruys A."/>
            <person name="Hutchinson M.I."/>
            <person name="Powell A.J."/>
            <person name="Barry K."/>
            <person name="Miller A.N."/>
            <person name="Grigoriev I.V."/>
            <person name="Debuchy R."/>
            <person name="Gladieux P."/>
            <person name="Thoren M.H."/>
            <person name="Johannesson H."/>
        </authorList>
    </citation>
    <scope>NUCLEOTIDE SEQUENCE</scope>
    <source>
        <strain evidence="20">CBS 333.67</strain>
    </source>
</reference>
<evidence type="ECO:0000256" key="6">
    <source>
        <dbReference type="ARBA" id="ARBA00022617"/>
    </source>
</evidence>
<keyword evidence="9 12" id="KW-0408">Iron</keyword>